<dbReference type="PROSITE" id="PS50110">
    <property type="entry name" value="RESPONSE_REGULATORY"/>
    <property type="match status" value="1"/>
</dbReference>
<evidence type="ECO:0000256" key="1">
    <source>
        <dbReference type="ARBA" id="ARBA00022553"/>
    </source>
</evidence>
<dbReference type="AlphaFoldDB" id="A0A1W6ZU78"/>
<dbReference type="PANTHER" id="PTHR44591:SF25">
    <property type="entry name" value="CHEMOTAXIS TWO-COMPONENT RESPONSE REGULATOR"/>
    <property type="match status" value="1"/>
</dbReference>
<dbReference type="RefSeq" id="WP_086088711.1">
    <property type="nucleotide sequence ID" value="NZ_CP021112.1"/>
</dbReference>
<gene>
    <name evidence="2" type="ORF">CAK95_15460</name>
</gene>
<dbReference type="KEGG" id="psin:CAK95_15460"/>
<dbReference type="PANTHER" id="PTHR44591">
    <property type="entry name" value="STRESS RESPONSE REGULATOR PROTEIN 1"/>
    <property type="match status" value="1"/>
</dbReference>
<dbReference type="Pfam" id="PF00072">
    <property type="entry name" value="Response_reg"/>
    <property type="match status" value="1"/>
</dbReference>
<dbReference type="SMART" id="SM00448">
    <property type="entry name" value="REC"/>
    <property type="match status" value="1"/>
</dbReference>
<dbReference type="STRING" id="1235591.CAK95_15460"/>
<protein>
    <submittedName>
        <fullName evidence="2">Two-component system response regulator</fullName>
    </submittedName>
</protein>
<dbReference type="SUPFAM" id="SSF52172">
    <property type="entry name" value="CheY-like"/>
    <property type="match status" value="1"/>
</dbReference>
<accession>A0A1W6ZU78</accession>
<dbReference type="EMBL" id="CP021112">
    <property type="protein sequence ID" value="ARQ00315.1"/>
    <property type="molecule type" value="Genomic_DNA"/>
</dbReference>
<dbReference type="InterPro" id="IPR001789">
    <property type="entry name" value="Sig_transdc_resp-reg_receiver"/>
</dbReference>
<evidence type="ECO:0000313" key="2">
    <source>
        <dbReference type="EMBL" id="ARQ00315.1"/>
    </source>
</evidence>
<keyword evidence="3" id="KW-1185">Reference proteome</keyword>
<dbReference type="Gene3D" id="3.40.50.2300">
    <property type="match status" value="1"/>
</dbReference>
<dbReference type="GO" id="GO:0000160">
    <property type="term" value="P:phosphorelay signal transduction system"/>
    <property type="evidence" value="ECO:0007669"/>
    <property type="project" value="InterPro"/>
</dbReference>
<proteinExistence type="predicted"/>
<keyword evidence="1" id="KW-0597">Phosphoprotein</keyword>
<evidence type="ECO:0000313" key="3">
    <source>
        <dbReference type="Proteomes" id="UP000194137"/>
    </source>
</evidence>
<name>A0A1W6ZU78_9HYPH</name>
<dbReference type="InterPro" id="IPR011006">
    <property type="entry name" value="CheY-like_superfamily"/>
</dbReference>
<dbReference type="OrthoDB" id="9782655at2"/>
<dbReference type="Proteomes" id="UP000194137">
    <property type="component" value="Chromosome"/>
</dbReference>
<reference evidence="2 3" key="1">
    <citation type="submission" date="2017-05" db="EMBL/GenBank/DDBJ databases">
        <title>Full genome sequence of Pseudorhodoplanes sinuspersici.</title>
        <authorList>
            <person name="Dastgheib S.M.M."/>
            <person name="Shavandi M."/>
            <person name="Tirandaz H."/>
        </authorList>
    </citation>
    <scope>NUCLEOTIDE SEQUENCE [LARGE SCALE GENOMIC DNA]</scope>
    <source>
        <strain evidence="2 3">RIPI110</strain>
    </source>
</reference>
<organism evidence="2 3">
    <name type="scientific">Pseudorhodoplanes sinuspersici</name>
    <dbReference type="NCBI Taxonomy" id="1235591"/>
    <lineage>
        <taxon>Bacteria</taxon>
        <taxon>Pseudomonadati</taxon>
        <taxon>Pseudomonadota</taxon>
        <taxon>Alphaproteobacteria</taxon>
        <taxon>Hyphomicrobiales</taxon>
        <taxon>Pseudorhodoplanes</taxon>
    </lineage>
</organism>
<sequence length="122" mass="13108">MIAIVDDDESVRIATRSLVRSLGLTAHTFASAEEFLQSQHVNECSCVITDVQMPGLSGVDLQSRLAAEGRDTPVILMTAFADQAVEARAMKAGAVCFLRKPFEGQTLVKCLEEALSPSKPAQ</sequence>
<dbReference type="InterPro" id="IPR050595">
    <property type="entry name" value="Bact_response_regulator"/>
</dbReference>